<dbReference type="InterPro" id="IPR013096">
    <property type="entry name" value="Cupin_2"/>
</dbReference>
<dbReference type="GO" id="GO:0003677">
    <property type="term" value="F:DNA binding"/>
    <property type="evidence" value="ECO:0007669"/>
    <property type="project" value="UniProtKB-KW"/>
</dbReference>
<evidence type="ECO:0000313" key="4">
    <source>
        <dbReference type="Proteomes" id="UP000199411"/>
    </source>
</evidence>
<dbReference type="Gene3D" id="2.60.120.10">
    <property type="entry name" value="Jelly Rolls"/>
    <property type="match status" value="1"/>
</dbReference>
<dbReference type="CDD" id="cd02209">
    <property type="entry name" value="cupin_XRE_C"/>
    <property type="match status" value="1"/>
</dbReference>
<dbReference type="InterPro" id="IPR014710">
    <property type="entry name" value="RmlC-like_jellyroll"/>
</dbReference>
<organism evidence="3 4">
    <name type="scientific">Desulfurella multipotens</name>
    <dbReference type="NCBI Taxonomy" id="79269"/>
    <lineage>
        <taxon>Bacteria</taxon>
        <taxon>Pseudomonadati</taxon>
        <taxon>Campylobacterota</taxon>
        <taxon>Desulfurellia</taxon>
        <taxon>Desulfurellales</taxon>
        <taxon>Desulfurellaceae</taxon>
        <taxon>Desulfurella</taxon>
    </lineage>
</organism>
<dbReference type="PANTHER" id="PTHR46797">
    <property type="entry name" value="HTH-TYPE TRANSCRIPTIONAL REGULATOR"/>
    <property type="match status" value="1"/>
</dbReference>
<dbReference type="InterPro" id="IPR001387">
    <property type="entry name" value="Cro/C1-type_HTH"/>
</dbReference>
<dbReference type="AlphaFoldDB" id="A0A1G6N358"/>
<dbReference type="OrthoDB" id="5343295at2"/>
<dbReference type="SUPFAM" id="SSF47413">
    <property type="entry name" value="lambda repressor-like DNA-binding domains"/>
    <property type="match status" value="1"/>
</dbReference>
<protein>
    <submittedName>
        <fullName evidence="3">Transcriptional regulator, XRE family with cupin sensor</fullName>
    </submittedName>
</protein>
<dbReference type="EMBL" id="FMYU01000007">
    <property type="protein sequence ID" value="SDC62288.1"/>
    <property type="molecule type" value="Genomic_DNA"/>
</dbReference>
<name>A0A1G6N358_9BACT</name>
<dbReference type="InterPro" id="IPR011051">
    <property type="entry name" value="RmlC_Cupin_sf"/>
</dbReference>
<reference evidence="4" key="1">
    <citation type="submission" date="2016-10" db="EMBL/GenBank/DDBJ databases">
        <authorList>
            <person name="Varghese N."/>
            <person name="Submissions S."/>
        </authorList>
    </citation>
    <scope>NUCLEOTIDE SEQUENCE [LARGE SCALE GENOMIC DNA]</scope>
    <source>
        <strain evidence="4">DSM 8415</strain>
    </source>
</reference>
<dbReference type="Pfam" id="PF01381">
    <property type="entry name" value="HTH_3"/>
    <property type="match status" value="1"/>
</dbReference>
<dbReference type="PANTHER" id="PTHR46797:SF2">
    <property type="entry name" value="TRANSCRIPTIONAL REGULATOR"/>
    <property type="match status" value="1"/>
</dbReference>
<dbReference type="PROSITE" id="PS50943">
    <property type="entry name" value="HTH_CROC1"/>
    <property type="match status" value="1"/>
</dbReference>
<sequence length="180" mass="20098">MEMSEKIKAQRKKKGLTLKALAEKVGCTDAYISQIETGKAMPSISILKKLAESLDIEVKDLLSDEKQQDKIFLTKNERTQIIYPGSHIKAELLVSKISNKMMEPLYKIVPVGCDSQGEHRHNGEEFGYILKGKLELRVGGQSAVLEAGDSFYFSSLLPHYYKNVGDVDVETIWVVAPPVL</sequence>
<dbReference type="SMART" id="SM00530">
    <property type="entry name" value="HTH_XRE"/>
    <property type="match status" value="1"/>
</dbReference>
<accession>A0A1G6N358</accession>
<keyword evidence="4" id="KW-1185">Reference proteome</keyword>
<dbReference type="InterPro" id="IPR050807">
    <property type="entry name" value="TransReg_Diox_bact_type"/>
</dbReference>
<dbReference type="Pfam" id="PF07883">
    <property type="entry name" value="Cupin_2"/>
    <property type="match status" value="1"/>
</dbReference>
<feature type="domain" description="HTH cro/C1-type" evidence="2">
    <location>
        <begin position="7"/>
        <end position="61"/>
    </location>
</feature>
<dbReference type="CDD" id="cd00093">
    <property type="entry name" value="HTH_XRE"/>
    <property type="match status" value="1"/>
</dbReference>
<proteinExistence type="predicted"/>
<keyword evidence="1" id="KW-0238">DNA-binding</keyword>
<dbReference type="Gene3D" id="1.10.260.40">
    <property type="entry name" value="lambda repressor-like DNA-binding domains"/>
    <property type="match status" value="1"/>
</dbReference>
<evidence type="ECO:0000259" key="2">
    <source>
        <dbReference type="PROSITE" id="PS50943"/>
    </source>
</evidence>
<dbReference type="InterPro" id="IPR010982">
    <property type="entry name" value="Lambda_DNA-bd_dom_sf"/>
</dbReference>
<evidence type="ECO:0000256" key="1">
    <source>
        <dbReference type="ARBA" id="ARBA00023125"/>
    </source>
</evidence>
<dbReference type="Proteomes" id="UP000199411">
    <property type="component" value="Unassembled WGS sequence"/>
</dbReference>
<evidence type="ECO:0000313" key="3">
    <source>
        <dbReference type="EMBL" id="SDC62288.1"/>
    </source>
</evidence>
<dbReference type="GO" id="GO:0005829">
    <property type="term" value="C:cytosol"/>
    <property type="evidence" value="ECO:0007669"/>
    <property type="project" value="TreeGrafter"/>
</dbReference>
<dbReference type="SUPFAM" id="SSF51182">
    <property type="entry name" value="RmlC-like cupins"/>
    <property type="match status" value="1"/>
</dbReference>
<gene>
    <name evidence="3" type="ORF">SAMN05660835_01099</name>
</gene>
<dbReference type="GO" id="GO:0003700">
    <property type="term" value="F:DNA-binding transcription factor activity"/>
    <property type="evidence" value="ECO:0007669"/>
    <property type="project" value="TreeGrafter"/>
</dbReference>
<dbReference type="RefSeq" id="WP_092128770.1">
    <property type="nucleotide sequence ID" value="NZ_FMYU01000007.1"/>
</dbReference>